<keyword evidence="5" id="KW-1052">Target cell membrane</keyword>
<feature type="repeat" description="ANK" evidence="16">
    <location>
        <begin position="172"/>
        <end position="204"/>
    </location>
</feature>
<gene>
    <name evidence="17" type="ORF">HNY73_016498</name>
</gene>
<dbReference type="PROSITE" id="PS50088">
    <property type="entry name" value="ANK_REPEAT"/>
    <property type="match status" value="4"/>
</dbReference>
<dbReference type="EMBL" id="JABXBU010002227">
    <property type="protein sequence ID" value="KAF8773887.1"/>
    <property type="molecule type" value="Genomic_DNA"/>
</dbReference>
<evidence type="ECO:0000256" key="6">
    <source>
        <dbReference type="ARBA" id="ARBA00022656"/>
    </source>
</evidence>
<evidence type="ECO:0000256" key="4">
    <source>
        <dbReference type="ARBA" id="ARBA00022525"/>
    </source>
</evidence>
<evidence type="ECO:0000256" key="14">
    <source>
        <dbReference type="ARBA" id="ARBA00049715"/>
    </source>
</evidence>
<keyword evidence="18" id="KW-1185">Reference proteome</keyword>
<accession>A0A8T0EIZ0</accession>
<organism evidence="17 18">
    <name type="scientific">Argiope bruennichi</name>
    <name type="common">Wasp spider</name>
    <name type="synonym">Aranea bruennichi</name>
    <dbReference type="NCBI Taxonomy" id="94029"/>
    <lineage>
        <taxon>Eukaryota</taxon>
        <taxon>Metazoa</taxon>
        <taxon>Ecdysozoa</taxon>
        <taxon>Arthropoda</taxon>
        <taxon>Chelicerata</taxon>
        <taxon>Arachnida</taxon>
        <taxon>Araneae</taxon>
        <taxon>Araneomorphae</taxon>
        <taxon>Entelegynae</taxon>
        <taxon>Araneoidea</taxon>
        <taxon>Araneidae</taxon>
        <taxon>Argiope</taxon>
    </lineage>
</organism>
<evidence type="ECO:0000256" key="15">
    <source>
        <dbReference type="ARBA" id="ARBA00049811"/>
    </source>
</evidence>
<dbReference type="GO" id="GO:0000502">
    <property type="term" value="C:proteasome complex"/>
    <property type="evidence" value="ECO:0007669"/>
    <property type="project" value="UniProtKB-KW"/>
</dbReference>
<dbReference type="GO" id="GO:0044218">
    <property type="term" value="C:other organism cell membrane"/>
    <property type="evidence" value="ECO:0007669"/>
    <property type="project" value="UniProtKB-KW"/>
</dbReference>
<evidence type="ECO:0000256" key="3">
    <source>
        <dbReference type="ARBA" id="ARBA00022483"/>
    </source>
</evidence>
<dbReference type="Proteomes" id="UP000807504">
    <property type="component" value="Unassembled WGS sequence"/>
</dbReference>
<evidence type="ECO:0000256" key="11">
    <source>
        <dbReference type="ARBA" id="ARBA00023136"/>
    </source>
</evidence>
<keyword evidence="7" id="KW-0528">Neurotoxin</keyword>
<evidence type="ECO:0000256" key="12">
    <source>
        <dbReference type="ARBA" id="ARBA00023298"/>
    </source>
</evidence>
<reference evidence="17" key="2">
    <citation type="submission" date="2020-06" db="EMBL/GenBank/DDBJ databases">
        <authorList>
            <person name="Sheffer M."/>
        </authorList>
    </citation>
    <scope>NUCLEOTIDE SEQUENCE</scope>
</reference>
<dbReference type="PANTHER" id="PTHR24198:SF165">
    <property type="entry name" value="ANKYRIN REPEAT-CONTAINING PROTEIN-RELATED"/>
    <property type="match status" value="1"/>
</dbReference>
<comment type="subcellular location">
    <subcellularLocation>
        <location evidence="2">Secreted</location>
    </subcellularLocation>
    <subcellularLocation>
        <location evidence="1">Target cell membrane</location>
    </subcellularLocation>
</comment>
<comment type="similarity">
    <text evidence="13">Belongs to the cationic peptide 01 (latrotoxin) family. 03 (alpha-latrotoxin) subfamily.</text>
</comment>
<dbReference type="SUPFAM" id="SSF48403">
    <property type="entry name" value="Ankyrin repeat"/>
    <property type="match status" value="1"/>
</dbReference>
<keyword evidence="12" id="KW-1053">Target membrane</keyword>
<evidence type="ECO:0000256" key="2">
    <source>
        <dbReference type="ARBA" id="ARBA00004613"/>
    </source>
</evidence>
<name>A0A8T0EIZ0_ARGBR</name>
<keyword evidence="11" id="KW-0472">Membrane</keyword>
<dbReference type="PROSITE" id="PS50297">
    <property type="entry name" value="ANK_REP_REGION"/>
    <property type="match status" value="4"/>
</dbReference>
<dbReference type="PANTHER" id="PTHR24198">
    <property type="entry name" value="ANKYRIN REPEAT AND PROTEIN KINASE DOMAIN-CONTAINING PROTEIN"/>
    <property type="match status" value="1"/>
</dbReference>
<dbReference type="InterPro" id="IPR002110">
    <property type="entry name" value="Ankyrin_rpt"/>
</dbReference>
<keyword evidence="6" id="KW-0800">Toxin</keyword>
<keyword evidence="4" id="KW-0964">Secreted</keyword>
<keyword evidence="10 16" id="KW-0040">ANK repeat</keyword>
<keyword evidence="8" id="KW-0677">Repeat</keyword>
<comment type="caution">
    <text evidence="17">The sequence shown here is derived from an EMBL/GenBank/DDBJ whole genome shotgun (WGS) entry which is preliminary data.</text>
</comment>
<reference evidence="17" key="1">
    <citation type="journal article" date="2020" name="bioRxiv">
        <title>Chromosome-level reference genome of the European wasp spider Argiope bruennichi: a resource for studies on range expansion and evolutionary adaptation.</title>
        <authorList>
            <person name="Sheffer M.M."/>
            <person name="Hoppe A."/>
            <person name="Krehenwinkel H."/>
            <person name="Uhl G."/>
            <person name="Kuss A.W."/>
            <person name="Jensen L."/>
            <person name="Jensen C."/>
            <person name="Gillespie R.G."/>
            <person name="Hoff K.J."/>
            <person name="Prost S."/>
        </authorList>
    </citation>
    <scope>NUCLEOTIDE SEQUENCE</scope>
</reference>
<keyword evidence="9" id="KW-0638">Presynaptic neurotoxin</keyword>
<dbReference type="AlphaFoldDB" id="A0A8T0EIZ0"/>
<evidence type="ECO:0000256" key="8">
    <source>
        <dbReference type="ARBA" id="ARBA00022737"/>
    </source>
</evidence>
<evidence type="ECO:0000256" key="13">
    <source>
        <dbReference type="ARBA" id="ARBA00049657"/>
    </source>
</evidence>
<comment type="subunit">
    <text evidence="14">Homotetramer in membranes.</text>
</comment>
<evidence type="ECO:0000256" key="7">
    <source>
        <dbReference type="ARBA" id="ARBA00022699"/>
    </source>
</evidence>
<protein>
    <recommendedName>
        <fullName evidence="15">Alpha-latrotoxin</fullName>
    </recommendedName>
</protein>
<evidence type="ECO:0000313" key="17">
    <source>
        <dbReference type="EMBL" id="KAF8773887.1"/>
    </source>
</evidence>
<dbReference type="Gene3D" id="1.25.40.20">
    <property type="entry name" value="Ankyrin repeat-containing domain"/>
    <property type="match status" value="1"/>
</dbReference>
<keyword evidence="3" id="KW-0268">Exocytosis</keyword>
<keyword evidence="17" id="KW-0647">Proteasome</keyword>
<feature type="repeat" description="ANK" evidence="16">
    <location>
        <begin position="103"/>
        <end position="135"/>
    </location>
</feature>
<evidence type="ECO:0000313" key="18">
    <source>
        <dbReference type="Proteomes" id="UP000807504"/>
    </source>
</evidence>
<dbReference type="InterPro" id="IPR036770">
    <property type="entry name" value="Ankyrin_rpt-contain_sf"/>
</dbReference>
<evidence type="ECO:0000256" key="16">
    <source>
        <dbReference type="PROSITE-ProRule" id="PRU00023"/>
    </source>
</evidence>
<sequence length="204" mass="22582">MSELEICRFAFEGKYDKLKEKIDDDKAYLTKKDGSGRIALHWAASGSQKNIVNFLLQQGSPVDESDDAQNWDSLMIATFCGCTELFHPFSIREGADVNAINQTGQTALHYAASKNRDEIVRILLANHANINAADNMGSTPLHRAASKGNIKIMKIFLEEYSNQLDLNPRDCVGNTPLHLACEEERLEAAKLLIEAGANTDTLNK</sequence>
<feature type="repeat" description="ANK" evidence="16">
    <location>
        <begin position="136"/>
        <end position="158"/>
    </location>
</feature>
<dbReference type="Pfam" id="PF12796">
    <property type="entry name" value="Ank_2"/>
    <property type="match status" value="1"/>
</dbReference>
<dbReference type="PRINTS" id="PR01415">
    <property type="entry name" value="ANKYRIN"/>
</dbReference>
<proteinExistence type="inferred from homology"/>
<dbReference type="GO" id="GO:0044231">
    <property type="term" value="C:host cell presynaptic membrane"/>
    <property type="evidence" value="ECO:0007669"/>
    <property type="project" value="UniProtKB-KW"/>
</dbReference>
<evidence type="ECO:0000256" key="9">
    <source>
        <dbReference type="ARBA" id="ARBA00023028"/>
    </source>
</evidence>
<feature type="repeat" description="ANK" evidence="16">
    <location>
        <begin position="35"/>
        <end position="67"/>
    </location>
</feature>
<dbReference type="Pfam" id="PF00023">
    <property type="entry name" value="Ank"/>
    <property type="match status" value="2"/>
</dbReference>
<evidence type="ECO:0000256" key="1">
    <source>
        <dbReference type="ARBA" id="ARBA00004175"/>
    </source>
</evidence>
<dbReference type="GO" id="GO:0090729">
    <property type="term" value="F:toxin activity"/>
    <property type="evidence" value="ECO:0007669"/>
    <property type="project" value="UniProtKB-KW"/>
</dbReference>
<evidence type="ECO:0000256" key="5">
    <source>
        <dbReference type="ARBA" id="ARBA00022537"/>
    </source>
</evidence>
<dbReference type="GO" id="GO:0006887">
    <property type="term" value="P:exocytosis"/>
    <property type="evidence" value="ECO:0007669"/>
    <property type="project" value="UniProtKB-KW"/>
</dbReference>
<evidence type="ECO:0000256" key="10">
    <source>
        <dbReference type="ARBA" id="ARBA00023043"/>
    </source>
</evidence>
<dbReference type="SMART" id="SM00248">
    <property type="entry name" value="ANK"/>
    <property type="match status" value="4"/>
</dbReference>
<dbReference type="GO" id="GO:0005576">
    <property type="term" value="C:extracellular region"/>
    <property type="evidence" value="ECO:0007669"/>
    <property type="project" value="UniProtKB-SubCell"/>
</dbReference>